<reference evidence="3" key="1">
    <citation type="journal article" date="2017" name="Genome Biol.">
        <title>Comparative genomics reveals high biological diversity and specific adaptations in the industrially and medically important fungal genus Aspergillus.</title>
        <authorList>
            <person name="de Vries R.P."/>
            <person name="Riley R."/>
            <person name="Wiebenga A."/>
            <person name="Aguilar-Osorio G."/>
            <person name="Amillis S."/>
            <person name="Uchima C.A."/>
            <person name="Anderluh G."/>
            <person name="Asadollahi M."/>
            <person name="Askin M."/>
            <person name="Barry K."/>
            <person name="Battaglia E."/>
            <person name="Bayram O."/>
            <person name="Benocci T."/>
            <person name="Braus-Stromeyer S.A."/>
            <person name="Caldana C."/>
            <person name="Canovas D."/>
            <person name="Cerqueira G.C."/>
            <person name="Chen F."/>
            <person name="Chen W."/>
            <person name="Choi C."/>
            <person name="Clum A."/>
            <person name="Dos Santos R.A."/>
            <person name="Damasio A.R."/>
            <person name="Diallinas G."/>
            <person name="Emri T."/>
            <person name="Fekete E."/>
            <person name="Flipphi M."/>
            <person name="Freyberg S."/>
            <person name="Gallo A."/>
            <person name="Gournas C."/>
            <person name="Habgood R."/>
            <person name="Hainaut M."/>
            <person name="Harispe M.L."/>
            <person name="Henrissat B."/>
            <person name="Hilden K.S."/>
            <person name="Hope R."/>
            <person name="Hossain A."/>
            <person name="Karabika E."/>
            <person name="Karaffa L."/>
            <person name="Karanyi Z."/>
            <person name="Krasevec N."/>
            <person name="Kuo A."/>
            <person name="Kusch H."/>
            <person name="LaButti K."/>
            <person name="Lagendijk E.L."/>
            <person name="Lapidus A."/>
            <person name="Levasseur A."/>
            <person name="Lindquist E."/>
            <person name="Lipzen A."/>
            <person name="Logrieco A.F."/>
            <person name="MacCabe A."/>
            <person name="Maekelae M.R."/>
            <person name="Malavazi I."/>
            <person name="Melin P."/>
            <person name="Meyer V."/>
            <person name="Mielnichuk N."/>
            <person name="Miskei M."/>
            <person name="Molnar A.P."/>
            <person name="Mule G."/>
            <person name="Ngan C.Y."/>
            <person name="Orejas M."/>
            <person name="Orosz E."/>
            <person name="Ouedraogo J.P."/>
            <person name="Overkamp K.M."/>
            <person name="Park H.-S."/>
            <person name="Perrone G."/>
            <person name="Piumi F."/>
            <person name="Punt P.J."/>
            <person name="Ram A.F."/>
            <person name="Ramon A."/>
            <person name="Rauscher S."/>
            <person name="Record E."/>
            <person name="Riano-Pachon D.M."/>
            <person name="Robert V."/>
            <person name="Roehrig J."/>
            <person name="Ruller R."/>
            <person name="Salamov A."/>
            <person name="Salih N.S."/>
            <person name="Samson R.A."/>
            <person name="Sandor E."/>
            <person name="Sanguinetti M."/>
            <person name="Schuetze T."/>
            <person name="Sepcic K."/>
            <person name="Shelest E."/>
            <person name="Sherlock G."/>
            <person name="Sophianopoulou V."/>
            <person name="Squina F.M."/>
            <person name="Sun H."/>
            <person name="Susca A."/>
            <person name="Todd R.B."/>
            <person name="Tsang A."/>
            <person name="Unkles S.E."/>
            <person name="van de Wiele N."/>
            <person name="van Rossen-Uffink D."/>
            <person name="Oliveira J.V."/>
            <person name="Vesth T.C."/>
            <person name="Visser J."/>
            <person name="Yu J.-H."/>
            <person name="Zhou M."/>
            <person name="Andersen M.R."/>
            <person name="Archer D.B."/>
            <person name="Baker S.E."/>
            <person name="Benoit I."/>
            <person name="Brakhage A.A."/>
            <person name="Braus G.H."/>
            <person name="Fischer R."/>
            <person name="Frisvad J.C."/>
            <person name="Goldman G.H."/>
            <person name="Houbraken J."/>
            <person name="Oakley B."/>
            <person name="Pocsi I."/>
            <person name="Scazzocchio C."/>
            <person name="Seiboth B."/>
            <person name="vanKuyk P.A."/>
            <person name="Wortman J."/>
            <person name="Dyer P.S."/>
            <person name="Grigoriev I.V."/>
        </authorList>
    </citation>
    <scope>NUCLEOTIDE SEQUENCE [LARGE SCALE GENOMIC DNA]</scope>
    <source>
        <strain evidence="3">CBS 516.65</strain>
    </source>
</reference>
<dbReference type="EMBL" id="KV878899">
    <property type="protein sequence ID" value="OJJ83493.1"/>
    <property type="molecule type" value="Genomic_DNA"/>
</dbReference>
<accession>A0A1L9VHX8</accession>
<evidence type="ECO:0000313" key="3">
    <source>
        <dbReference type="Proteomes" id="UP000184300"/>
    </source>
</evidence>
<gene>
    <name evidence="2" type="ORF">ASPGLDRAFT_406441</name>
</gene>
<feature type="signal peptide" evidence="1">
    <location>
        <begin position="1"/>
        <end position="33"/>
    </location>
</feature>
<feature type="chain" id="PRO_5012069690" description="Secreted protein" evidence="1">
    <location>
        <begin position="34"/>
        <end position="123"/>
    </location>
</feature>
<organism evidence="2 3">
    <name type="scientific">Aspergillus glaucus CBS 516.65</name>
    <dbReference type="NCBI Taxonomy" id="1160497"/>
    <lineage>
        <taxon>Eukaryota</taxon>
        <taxon>Fungi</taxon>
        <taxon>Dikarya</taxon>
        <taxon>Ascomycota</taxon>
        <taxon>Pezizomycotina</taxon>
        <taxon>Eurotiomycetes</taxon>
        <taxon>Eurotiomycetidae</taxon>
        <taxon>Eurotiales</taxon>
        <taxon>Aspergillaceae</taxon>
        <taxon>Aspergillus</taxon>
        <taxon>Aspergillus subgen. Aspergillus</taxon>
    </lineage>
</organism>
<sequence length="123" mass="13187">MPDSAGLRHQHSCRRPTQILSLFLSLLVRSSSPTTSTPQSTTHQPAFVPFLIDLLHFPKSGVAKLWITRGISSPESDSAFESDFSLLVSSSSLVAFSSHSSSKSIFLHHTSSSTGPLGSFASI</sequence>
<proteinExistence type="predicted"/>
<dbReference type="AlphaFoldDB" id="A0A1L9VHX8"/>
<dbReference type="Proteomes" id="UP000184300">
    <property type="component" value="Unassembled WGS sequence"/>
</dbReference>
<keyword evidence="3" id="KW-1185">Reference proteome</keyword>
<keyword evidence="1" id="KW-0732">Signal</keyword>
<protein>
    <recommendedName>
        <fullName evidence="4">Secreted protein</fullName>
    </recommendedName>
</protein>
<evidence type="ECO:0000256" key="1">
    <source>
        <dbReference type="SAM" id="SignalP"/>
    </source>
</evidence>
<evidence type="ECO:0008006" key="4">
    <source>
        <dbReference type="Google" id="ProtNLM"/>
    </source>
</evidence>
<name>A0A1L9VHX8_ASPGL</name>
<dbReference type="VEuPathDB" id="FungiDB:ASPGLDRAFT_406441"/>
<dbReference type="RefSeq" id="XP_022400191.1">
    <property type="nucleotide sequence ID" value="XM_022545243.1"/>
</dbReference>
<dbReference type="GeneID" id="34461504"/>
<evidence type="ECO:0000313" key="2">
    <source>
        <dbReference type="EMBL" id="OJJ83493.1"/>
    </source>
</evidence>